<evidence type="ECO:0000313" key="1">
    <source>
        <dbReference type="EMBL" id="MDR6786269.1"/>
    </source>
</evidence>
<accession>A0ACC6L4J1</accession>
<dbReference type="Proteomes" id="UP001246858">
    <property type="component" value="Unassembled WGS sequence"/>
</dbReference>
<proteinExistence type="predicted"/>
<comment type="caution">
    <text evidence="1">The sequence shown here is derived from an EMBL/GenBank/DDBJ whole genome shotgun (WGS) entry which is preliminary data.</text>
</comment>
<gene>
    <name evidence="1" type="ORF">J2X78_004862</name>
</gene>
<sequence>MFIRRLFCVFILLAASLNAAPKEIVLRNTEAFYKIQDAGLNKNALWISITLTNNSSSNDWYVQVPSPMSEAELFTEHQRIGLSHPVKVNGFILPLKLQKGESRRYYLRIKNSYKLKVPVYVGTLEAIYEEEHFKNVVNGFMFGALLALMIYNLYIYIAIRDKSYIFYLGYLFFSVIFLLIWNGYIQGQLLINLLLALAFWLLTVYVNLKKGYRTLLYHLAAFACVPLSYAFYEGFHSSMSLQMGLCLQSLVLSFALAVKLNESKKQTMRLQTEMLEQTAGFSKELLIAQENEKESISAELNDRIGQQLVLLKNEIYVLEKQSQGANPDLFNSITQDIGKAIEEVSNVSFSLRPYQMDTLGLKRSLERLAEDMSNEADTTIHLDIDDPKQLLDKEAQMNLYRIVQELLSNLIKHAGASSCSICIKSAASHLNLHYQDNGKGYHTKDFSSGLGLSGIRERCKLLRAELKISSKLNEGTKVFIQIPTQTILT</sequence>
<keyword evidence="2" id="KW-1185">Reference proteome</keyword>
<keyword evidence="1" id="KW-0808">Transferase</keyword>
<reference evidence="1" key="1">
    <citation type="submission" date="2023-07" db="EMBL/GenBank/DDBJ databases">
        <title>Sorghum-associated microbial communities from plants grown in Nebraska, USA.</title>
        <authorList>
            <person name="Schachtman D."/>
        </authorList>
    </citation>
    <scope>NUCLEOTIDE SEQUENCE</scope>
    <source>
        <strain evidence="1">2697</strain>
    </source>
</reference>
<organism evidence="1 2">
    <name type="scientific">Pedobacter africanus</name>
    <dbReference type="NCBI Taxonomy" id="151894"/>
    <lineage>
        <taxon>Bacteria</taxon>
        <taxon>Pseudomonadati</taxon>
        <taxon>Bacteroidota</taxon>
        <taxon>Sphingobacteriia</taxon>
        <taxon>Sphingobacteriales</taxon>
        <taxon>Sphingobacteriaceae</taxon>
        <taxon>Pedobacter</taxon>
    </lineage>
</organism>
<keyword evidence="1" id="KW-0418">Kinase</keyword>
<dbReference type="EMBL" id="JAVDTF010000006">
    <property type="protein sequence ID" value="MDR6786269.1"/>
    <property type="molecule type" value="Genomic_DNA"/>
</dbReference>
<name>A0ACC6L4J1_9SPHI</name>
<evidence type="ECO:0000313" key="2">
    <source>
        <dbReference type="Proteomes" id="UP001246858"/>
    </source>
</evidence>
<protein>
    <submittedName>
        <fullName evidence="1">Signal transduction histidine kinase</fullName>
    </submittedName>
</protein>